<keyword evidence="9" id="KW-0325">Glycoprotein</keyword>
<comment type="catalytic activity">
    <reaction evidence="1">
        <text>Endonucleolytic cleavage to 5'-phosphomononucleotide and 5'-phosphooligonucleotide end-products.</text>
        <dbReference type="EC" id="3.1.30.1"/>
    </reaction>
</comment>
<dbReference type="InterPro" id="IPR003154">
    <property type="entry name" value="S1/P1nuclease"/>
</dbReference>
<dbReference type="GO" id="GO:0004521">
    <property type="term" value="F:RNA endonuclease activity"/>
    <property type="evidence" value="ECO:0007669"/>
    <property type="project" value="UniProtKB-ARBA"/>
</dbReference>
<keyword evidence="5" id="KW-0479">Metal-binding</keyword>
<keyword evidence="11" id="KW-1185">Reference proteome</keyword>
<dbReference type="OrthoDB" id="776994at2759"/>
<comment type="similarity">
    <text evidence="2">Belongs to the nuclease type I family.</text>
</comment>
<dbReference type="SUPFAM" id="SSF48537">
    <property type="entry name" value="Phospholipase C/P1 nuclease"/>
    <property type="match status" value="1"/>
</dbReference>
<protein>
    <recommendedName>
        <fullName evidence="3">Aspergillus nuclease S1</fullName>
        <ecNumber evidence="3">3.1.30.1</ecNumber>
    </recommendedName>
</protein>
<dbReference type="Pfam" id="PF02265">
    <property type="entry name" value="S1-P1_nuclease"/>
    <property type="match status" value="1"/>
</dbReference>
<keyword evidence="6" id="KW-0255">Endonuclease</keyword>
<gene>
    <name evidence="10" type="ORF">HU200_009090</name>
</gene>
<keyword evidence="8" id="KW-1015">Disulfide bond</keyword>
<evidence type="ECO:0000256" key="5">
    <source>
        <dbReference type="ARBA" id="ARBA00022723"/>
    </source>
</evidence>
<evidence type="ECO:0000313" key="10">
    <source>
        <dbReference type="EMBL" id="KAF8762782.1"/>
    </source>
</evidence>
<organism evidence="10 11">
    <name type="scientific">Digitaria exilis</name>
    <dbReference type="NCBI Taxonomy" id="1010633"/>
    <lineage>
        <taxon>Eukaryota</taxon>
        <taxon>Viridiplantae</taxon>
        <taxon>Streptophyta</taxon>
        <taxon>Embryophyta</taxon>
        <taxon>Tracheophyta</taxon>
        <taxon>Spermatophyta</taxon>
        <taxon>Magnoliopsida</taxon>
        <taxon>Liliopsida</taxon>
        <taxon>Poales</taxon>
        <taxon>Poaceae</taxon>
        <taxon>PACMAD clade</taxon>
        <taxon>Panicoideae</taxon>
        <taxon>Panicodae</taxon>
        <taxon>Paniceae</taxon>
        <taxon>Anthephorinae</taxon>
        <taxon>Digitaria</taxon>
    </lineage>
</organism>
<name>A0A835FLJ9_9POAL</name>
<dbReference type="Gene3D" id="1.10.575.10">
    <property type="entry name" value="P1 Nuclease"/>
    <property type="match status" value="1"/>
</dbReference>
<evidence type="ECO:0000256" key="7">
    <source>
        <dbReference type="ARBA" id="ARBA00022801"/>
    </source>
</evidence>
<dbReference type="GO" id="GO:0006308">
    <property type="term" value="P:DNA catabolic process"/>
    <property type="evidence" value="ECO:0007669"/>
    <property type="project" value="InterPro"/>
</dbReference>
<comment type="caution">
    <text evidence="10">The sequence shown here is derived from an EMBL/GenBank/DDBJ whole genome shotgun (WGS) entry which is preliminary data.</text>
</comment>
<evidence type="ECO:0000256" key="4">
    <source>
        <dbReference type="ARBA" id="ARBA00022722"/>
    </source>
</evidence>
<evidence type="ECO:0000256" key="1">
    <source>
        <dbReference type="ARBA" id="ARBA00000245"/>
    </source>
</evidence>
<dbReference type="GO" id="GO:0003676">
    <property type="term" value="F:nucleic acid binding"/>
    <property type="evidence" value="ECO:0007669"/>
    <property type="project" value="InterPro"/>
</dbReference>
<dbReference type="PANTHER" id="PTHR33146:SF22">
    <property type="entry name" value="ASPERGILLUS NUCLEASE S1"/>
    <property type="match status" value="1"/>
</dbReference>
<dbReference type="GO" id="GO:0000014">
    <property type="term" value="F:single-stranded DNA endodeoxyribonuclease activity"/>
    <property type="evidence" value="ECO:0007669"/>
    <property type="project" value="UniProtKB-ARBA"/>
</dbReference>
<dbReference type="InterPro" id="IPR008947">
    <property type="entry name" value="PLipase_C/P1_nuclease_dom_sf"/>
</dbReference>
<evidence type="ECO:0000256" key="9">
    <source>
        <dbReference type="ARBA" id="ARBA00023180"/>
    </source>
</evidence>
<reference evidence="10" key="1">
    <citation type="submission" date="2020-07" db="EMBL/GenBank/DDBJ databases">
        <title>Genome sequence and genetic diversity analysis of an under-domesticated orphan crop, white fonio (Digitaria exilis).</title>
        <authorList>
            <person name="Bennetzen J.L."/>
            <person name="Chen S."/>
            <person name="Ma X."/>
            <person name="Wang X."/>
            <person name="Yssel A.E.J."/>
            <person name="Chaluvadi S.R."/>
            <person name="Johnson M."/>
            <person name="Gangashetty P."/>
            <person name="Hamidou F."/>
            <person name="Sanogo M.D."/>
            <person name="Zwaenepoel A."/>
            <person name="Wallace J."/>
            <person name="Van De Peer Y."/>
            <person name="Van Deynze A."/>
        </authorList>
    </citation>
    <scope>NUCLEOTIDE SEQUENCE</scope>
    <source>
        <tissue evidence="10">Leaves</tissue>
    </source>
</reference>
<keyword evidence="7" id="KW-0378">Hydrolase</keyword>
<keyword evidence="4" id="KW-0540">Nuclease</keyword>
<accession>A0A835FLJ9</accession>
<evidence type="ECO:0000256" key="3">
    <source>
        <dbReference type="ARBA" id="ARBA00012562"/>
    </source>
</evidence>
<evidence type="ECO:0000313" key="11">
    <source>
        <dbReference type="Proteomes" id="UP000636709"/>
    </source>
</evidence>
<sequence length="139" mass="15342">MVEVRKGSLVAKQGQDTNMGLHLVLHVLLVAVVARAPAAHAWGKDGHYMVCKIAERPRRKDLLPGWAGGDLAETCSWADSLRSQYPWSSPLHYADTPGDCKFSYASEALLLCSENLSSFTPFHSPRACRFAGEWLAWEA</sequence>
<dbReference type="GO" id="GO:0046872">
    <property type="term" value="F:metal ion binding"/>
    <property type="evidence" value="ECO:0007669"/>
    <property type="project" value="UniProtKB-KW"/>
</dbReference>
<evidence type="ECO:0000256" key="8">
    <source>
        <dbReference type="ARBA" id="ARBA00023157"/>
    </source>
</evidence>
<proteinExistence type="inferred from homology"/>
<evidence type="ECO:0000256" key="2">
    <source>
        <dbReference type="ARBA" id="ARBA00009547"/>
    </source>
</evidence>
<dbReference type="PANTHER" id="PTHR33146">
    <property type="entry name" value="ENDONUCLEASE 4"/>
    <property type="match status" value="1"/>
</dbReference>
<dbReference type="EC" id="3.1.30.1" evidence="3"/>
<evidence type="ECO:0000256" key="6">
    <source>
        <dbReference type="ARBA" id="ARBA00022759"/>
    </source>
</evidence>
<dbReference type="AlphaFoldDB" id="A0A835FLJ9"/>
<dbReference type="EMBL" id="JACEFO010000612">
    <property type="protein sequence ID" value="KAF8762782.1"/>
    <property type="molecule type" value="Genomic_DNA"/>
</dbReference>
<dbReference type="Proteomes" id="UP000636709">
    <property type="component" value="Unassembled WGS sequence"/>
</dbReference>